<evidence type="ECO:0000313" key="14">
    <source>
        <dbReference type="Proteomes" id="UP000664169"/>
    </source>
</evidence>
<feature type="chain" id="PRO_5034949847" description="Galactose mutarotase-like protein" evidence="12">
    <location>
        <begin position="18"/>
        <end position="810"/>
    </location>
</feature>
<reference evidence="13" key="1">
    <citation type="submission" date="2021-03" db="EMBL/GenBank/DDBJ databases">
        <authorList>
            <person name="Tagirdzhanova G."/>
        </authorList>
    </citation>
    <scope>NUCLEOTIDE SEQUENCE</scope>
</reference>
<feature type="compositionally biased region" description="Basic residues" evidence="10">
    <location>
        <begin position="800"/>
        <end position="810"/>
    </location>
</feature>
<dbReference type="GO" id="GO:0004034">
    <property type="term" value="F:aldose 1-epimerase activity"/>
    <property type="evidence" value="ECO:0007669"/>
    <property type="project" value="TreeGrafter"/>
</dbReference>
<dbReference type="InterPro" id="IPR008183">
    <property type="entry name" value="Aldose_1/G6P_1-epimerase"/>
</dbReference>
<keyword evidence="9" id="KW-0119">Carbohydrate metabolism</keyword>
<sequence length="810" mass="89669">MLRSFLLIASTAAQAFAFPPTDPFQKYTLSAPGINATFIGYGARITSLLVNDKNGKAQDVVVGYDNPMDYLKDDQTVHTYFGPIVGRYANRIKNGTFSINGNTYHIPENEHQGQDTLHGGTVGYDQRNWTVVAYNTSSITFALFDPGYEGFPGSILTYATYTVSPNRWTSRMVSIPLDQPTPIMLANHVYWNLDAFTTGPGQNILNNTLYMPYSDRVISIDNIEVPTGGLEAVAGGPYDFTTPKQLITDNANSHECGNGCTGIDNAFIIDRPRYSAPESTDIAVLQMASPATGIAMTIKTNQQSIQVYNCIGQNGTIPVKSSQQHGGRGQTTYVEKFGCIVFETQQWIDGINHPEWGQLPYQIYTPDSEPYISYTTYDFSIASQVPRNYKNHDGTSDGTSEPDTGSCSGWLANGTVRWHRDIYGISMSKAKQSNAMDAIRYILAIAIDIALVPLRTATSKTAQRAYIGTALFGFLACALLGVSSVSFLIFYNLYIPKIGIESPLHLQFGNGHPFARANLARSLTSSQPYDISISLVLPRTPSNIAAGNFMLDLALLPVNTSQKESSSFLQQVFDMSEPIVTRSRRTAILTYTSPVVDLAQTLGRLPLYAFGWRKQRETIEISMFEGVEFKRGTSNIPDSALLVIEGGEKMQFYSAVIKIHAKFQGLRWILYNYRLTSFAVFTATFFCISLLSTLLIYLVFAFSGEEGEHKKRIKQEIKSESRDEIQQTEPRQQISTSVTDGISDDAEIKKEDFDSLEPSDINPLGGEADDEDEDEDYDGNTSAWRDSGIGTGREDSRNLSGRKRKSYIKS</sequence>
<keyword evidence="12" id="KW-0732">Signal</keyword>
<dbReference type="PANTHER" id="PTHR10091">
    <property type="entry name" value="ALDOSE-1-EPIMERASE"/>
    <property type="match status" value="1"/>
</dbReference>
<dbReference type="Proteomes" id="UP000664169">
    <property type="component" value="Unassembled WGS sequence"/>
</dbReference>
<keyword evidence="3 11" id="KW-0812">Transmembrane</keyword>
<keyword evidence="14" id="KW-1185">Reference proteome</keyword>
<evidence type="ECO:0000256" key="12">
    <source>
        <dbReference type="SAM" id="SignalP"/>
    </source>
</evidence>
<evidence type="ECO:0000256" key="6">
    <source>
        <dbReference type="ARBA" id="ARBA00023098"/>
    </source>
</evidence>
<feature type="signal peptide" evidence="12">
    <location>
        <begin position="1"/>
        <end position="17"/>
    </location>
</feature>
<dbReference type="Gene3D" id="2.70.98.10">
    <property type="match status" value="1"/>
</dbReference>
<dbReference type="GO" id="GO:0030246">
    <property type="term" value="F:carbohydrate binding"/>
    <property type="evidence" value="ECO:0007669"/>
    <property type="project" value="InterPro"/>
</dbReference>
<dbReference type="CDD" id="cd09019">
    <property type="entry name" value="galactose_mutarotase_like"/>
    <property type="match status" value="1"/>
</dbReference>
<accession>A0A8H3FDR2</accession>
<dbReference type="GO" id="GO:0033499">
    <property type="term" value="P:galactose catabolic process via UDP-galactose, Leloir pathway"/>
    <property type="evidence" value="ECO:0007669"/>
    <property type="project" value="TreeGrafter"/>
</dbReference>
<dbReference type="FunFam" id="2.70.98.10:FF:000014">
    <property type="entry name" value="Aldose 1-epimerase, putative"/>
    <property type="match status" value="1"/>
</dbReference>
<comment type="caution">
    <text evidence="13">The sequence shown here is derived from an EMBL/GenBank/DDBJ whole genome shotgun (WGS) entry which is preliminary data.</text>
</comment>
<dbReference type="AlphaFoldDB" id="A0A8H3FDR2"/>
<evidence type="ECO:0000256" key="2">
    <source>
        <dbReference type="ARBA" id="ARBA00006206"/>
    </source>
</evidence>
<keyword evidence="4" id="KW-0256">Endoplasmic reticulum</keyword>
<evidence type="ECO:0000256" key="1">
    <source>
        <dbReference type="ARBA" id="ARBA00004477"/>
    </source>
</evidence>
<evidence type="ECO:0000256" key="9">
    <source>
        <dbReference type="ARBA" id="ARBA00023277"/>
    </source>
</evidence>
<dbReference type="InterPro" id="IPR014718">
    <property type="entry name" value="GH-type_carb-bd"/>
</dbReference>
<feature type="transmembrane region" description="Helical" evidence="11">
    <location>
        <begin position="678"/>
        <end position="702"/>
    </location>
</feature>
<evidence type="ECO:0000256" key="11">
    <source>
        <dbReference type="SAM" id="Phobius"/>
    </source>
</evidence>
<keyword evidence="5 11" id="KW-1133">Transmembrane helix</keyword>
<feature type="compositionally biased region" description="Acidic residues" evidence="10">
    <location>
        <begin position="767"/>
        <end position="778"/>
    </location>
</feature>
<dbReference type="GO" id="GO:0005789">
    <property type="term" value="C:endoplasmic reticulum membrane"/>
    <property type="evidence" value="ECO:0007669"/>
    <property type="project" value="UniProtKB-SubCell"/>
</dbReference>
<evidence type="ECO:0000256" key="5">
    <source>
        <dbReference type="ARBA" id="ARBA00022989"/>
    </source>
</evidence>
<feature type="transmembrane region" description="Helical" evidence="11">
    <location>
        <begin position="466"/>
        <end position="494"/>
    </location>
</feature>
<keyword evidence="6" id="KW-0443">Lipid metabolism</keyword>
<evidence type="ECO:0000313" key="13">
    <source>
        <dbReference type="EMBL" id="CAF9921750.1"/>
    </source>
</evidence>
<evidence type="ECO:0000256" key="7">
    <source>
        <dbReference type="ARBA" id="ARBA00023136"/>
    </source>
</evidence>
<dbReference type="OrthoDB" id="274691at2759"/>
<proteinExistence type="inferred from homology"/>
<dbReference type="SUPFAM" id="SSF74650">
    <property type="entry name" value="Galactose mutarotase-like"/>
    <property type="match status" value="1"/>
</dbReference>
<dbReference type="GO" id="GO:0140042">
    <property type="term" value="P:lipid droplet formation"/>
    <property type="evidence" value="ECO:0007669"/>
    <property type="project" value="UniProtKB-ARBA"/>
</dbReference>
<evidence type="ECO:0000256" key="3">
    <source>
        <dbReference type="ARBA" id="ARBA00022692"/>
    </source>
</evidence>
<feature type="region of interest" description="Disordered" evidence="10">
    <location>
        <begin position="711"/>
        <end position="810"/>
    </location>
</feature>
<dbReference type="GO" id="GO:0006006">
    <property type="term" value="P:glucose metabolic process"/>
    <property type="evidence" value="ECO:0007669"/>
    <property type="project" value="TreeGrafter"/>
</dbReference>
<gene>
    <name evidence="13" type="ORF">GOMPHAMPRED_002383</name>
</gene>
<comment type="similarity">
    <text evidence="2">Belongs to the aldose epimerase family.</text>
</comment>
<protein>
    <recommendedName>
        <fullName evidence="15">Galactose mutarotase-like protein</fullName>
    </recommendedName>
</protein>
<evidence type="ECO:0000256" key="8">
    <source>
        <dbReference type="ARBA" id="ARBA00023235"/>
    </source>
</evidence>
<keyword evidence="7 11" id="KW-0472">Membrane</keyword>
<feature type="transmembrane region" description="Helical" evidence="11">
    <location>
        <begin position="438"/>
        <end position="454"/>
    </location>
</feature>
<evidence type="ECO:0000256" key="10">
    <source>
        <dbReference type="SAM" id="MobiDB-lite"/>
    </source>
</evidence>
<dbReference type="InterPro" id="IPR009617">
    <property type="entry name" value="Seipin"/>
</dbReference>
<dbReference type="InterPro" id="IPR047215">
    <property type="entry name" value="Galactose_mutarotase-like"/>
</dbReference>
<evidence type="ECO:0000256" key="4">
    <source>
        <dbReference type="ARBA" id="ARBA00022824"/>
    </source>
</evidence>
<comment type="subcellular location">
    <subcellularLocation>
        <location evidence="1">Endoplasmic reticulum membrane</location>
        <topology evidence="1">Multi-pass membrane protein</topology>
    </subcellularLocation>
</comment>
<dbReference type="GO" id="GO:0006629">
    <property type="term" value="P:lipid metabolic process"/>
    <property type="evidence" value="ECO:0007669"/>
    <property type="project" value="UniProtKB-KW"/>
</dbReference>
<feature type="compositionally biased region" description="Polar residues" evidence="10">
    <location>
        <begin position="727"/>
        <end position="740"/>
    </location>
</feature>
<keyword evidence="8" id="KW-0413">Isomerase</keyword>
<dbReference type="Pfam" id="PF06775">
    <property type="entry name" value="Seipin"/>
    <property type="match status" value="1"/>
</dbReference>
<dbReference type="Pfam" id="PF01263">
    <property type="entry name" value="Aldose_epim"/>
    <property type="match status" value="1"/>
</dbReference>
<evidence type="ECO:0008006" key="15">
    <source>
        <dbReference type="Google" id="ProtNLM"/>
    </source>
</evidence>
<organism evidence="13 14">
    <name type="scientific">Gomphillus americanus</name>
    <dbReference type="NCBI Taxonomy" id="1940652"/>
    <lineage>
        <taxon>Eukaryota</taxon>
        <taxon>Fungi</taxon>
        <taxon>Dikarya</taxon>
        <taxon>Ascomycota</taxon>
        <taxon>Pezizomycotina</taxon>
        <taxon>Lecanoromycetes</taxon>
        <taxon>OSLEUM clade</taxon>
        <taxon>Ostropomycetidae</taxon>
        <taxon>Ostropales</taxon>
        <taxon>Graphidaceae</taxon>
        <taxon>Gomphilloideae</taxon>
        <taxon>Gomphillus</taxon>
    </lineage>
</organism>
<name>A0A8H3FDR2_9LECA</name>
<feature type="compositionally biased region" description="Basic and acidic residues" evidence="10">
    <location>
        <begin position="711"/>
        <end position="725"/>
    </location>
</feature>
<dbReference type="InterPro" id="IPR011013">
    <property type="entry name" value="Gal_mutarotase_sf_dom"/>
</dbReference>
<dbReference type="CDD" id="cd23995">
    <property type="entry name" value="Seipin_BSCL2_like"/>
    <property type="match status" value="1"/>
</dbReference>
<dbReference type="EMBL" id="CAJPDQ010000017">
    <property type="protein sequence ID" value="CAF9921750.1"/>
    <property type="molecule type" value="Genomic_DNA"/>
</dbReference>
<dbReference type="PANTHER" id="PTHR10091:SF6">
    <property type="entry name" value="1-EPIMERASE, PUTATIVE (AFU_ORTHOLOGUE AFUA_3G13240)-RELATED"/>
    <property type="match status" value="1"/>
</dbReference>